<proteinExistence type="predicted"/>
<protein>
    <submittedName>
        <fullName evidence="2">Dihydrodipicolinate synthase family protein</fullName>
    </submittedName>
</protein>
<dbReference type="SUPFAM" id="SSF51569">
    <property type="entry name" value="Aldolase"/>
    <property type="match status" value="1"/>
</dbReference>
<keyword evidence="1" id="KW-0456">Lyase</keyword>
<name>A0ABW6QIX6_9ACTN</name>
<dbReference type="InterPro" id="IPR013785">
    <property type="entry name" value="Aldolase_TIM"/>
</dbReference>
<dbReference type="EMBL" id="JBHVZQ010000123">
    <property type="protein sequence ID" value="MFF1279173.1"/>
    <property type="molecule type" value="Genomic_DNA"/>
</dbReference>
<dbReference type="Gene3D" id="3.20.20.70">
    <property type="entry name" value="Aldolase class I"/>
    <property type="match status" value="1"/>
</dbReference>
<comment type="caution">
    <text evidence="2">The sequence shown here is derived from an EMBL/GenBank/DDBJ whole genome shotgun (WGS) entry which is preliminary data.</text>
</comment>
<evidence type="ECO:0000256" key="1">
    <source>
        <dbReference type="ARBA" id="ARBA00023239"/>
    </source>
</evidence>
<reference evidence="2 3" key="1">
    <citation type="submission" date="2024-09" db="EMBL/GenBank/DDBJ databases">
        <title>The Natural Products Discovery Center: Release of the First 8490 Sequenced Strains for Exploring Actinobacteria Biosynthetic Diversity.</title>
        <authorList>
            <person name="Kalkreuter E."/>
            <person name="Kautsar S.A."/>
            <person name="Yang D."/>
            <person name="Bader C.D."/>
            <person name="Teijaro C.N."/>
            <person name="Fluegel L."/>
            <person name="Davis C.M."/>
            <person name="Simpson J.R."/>
            <person name="Lauterbach L."/>
            <person name="Steele A.D."/>
            <person name="Gui C."/>
            <person name="Meng S."/>
            <person name="Li G."/>
            <person name="Viehrig K."/>
            <person name="Ye F."/>
            <person name="Su P."/>
            <person name="Kiefer A.F."/>
            <person name="Nichols A."/>
            <person name="Cepeda A.J."/>
            <person name="Yan W."/>
            <person name="Fan B."/>
            <person name="Jiang Y."/>
            <person name="Adhikari A."/>
            <person name="Zheng C.-J."/>
            <person name="Schuster L."/>
            <person name="Cowan T.M."/>
            <person name="Smanski M.J."/>
            <person name="Chevrette M.G."/>
            <person name="De Carvalho L.P.S."/>
            <person name="Shen B."/>
        </authorList>
    </citation>
    <scope>NUCLEOTIDE SEQUENCE [LARGE SCALE GENOMIC DNA]</scope>
    <source>
        <strain evidence="2 3">NPDC058328</strain>
    </source>
</reference>
<sequence>MRENRMPWHGVIVATSLPFNADLTVDFGAYGESVAWLAEQGLHGVAPNGSLGEYQTLTYEERDRV</sequence>
<evidence type="ECO:0000313" key="2">
    <source>
        <dbReference type="EMBL" id="MFF1279173.1"/>
    </source>
</evidence>
<keyword evidence="3" id="KW-1185">Reference proteome</keyword>
<feature type="non-terminal residue" evidence="2">
    <location>
        <position position="65"/>
    </location>
</feature>
<accession>A0ABW6QIX6</accession>
<organism evidence="2 3">
    <name type="scientific">Streptomyces marokkonensis</name>
    <dbReference type="NCBI Taxonomy" id="324855"/>
    <lineage>
        <taxon>Bacteria</taxon>
        <taxon>Bacillati</taxon>
        <taxon>Actinomycetota</taxon>
        <taxon>Actinomycetes</taxon>
        <taxon>Kitasatosporales</taxon>
        <taxon>Streptomycetaceae</taxon>
        <taxon>Streptomyces</taxon>
    </lineage>
</organism>
<gene>
    <name evidence="2" type="ORF">ACFVZC_38440</name>
</gene>
<dbReference type="RefSeq" id="WP_388242298.1">
    <property type="nucleotide sequence ID" value="NZ_JBHVZQ010000123.1"/>
</dbReference>
<dbReference type="Pfam" id="PF00701">
    <property type="entry name" value="DHDPS"/>
    <property type="match status" value="1"/>
</dbReference>
<dbReference type="Proteomes" id="UP001601627">
    <property type="component" value="Unassembled WGS sequence"/>
</dbReference>
<evidence type="ECO:0000313" key="3">
    <source>
        <dbReference type="Proteomes" id="UP001601627"/>
    </source>
</evidence>
<dbReference type="InterPro" id="IPR002220">
    <property type="entry name" value="DapA-like"/>
</dbReference>